<protein>
    <submittedName>
        <fullName evidence="2">Uncharacterized protein</fullName>
    </submittedName>
</protein>
<name>A0ABV0WIS5_9TELE</name>
<proteinExistence type="predicted"/>
<feature type="compositionally biased region" description="Acidic residues" evidence="1">
    <location>
        <begin position="22"/>
        <end position="34"/>
    </location>
</feature>
<organism evidence="2 3">
    <name type="scientific">Xenotaenia resolanae</name>
    <dbReference type="NCBI Taxonomy" id="208358"/>
    <lineage>
        <taxon>Eukaryota</taxon>
        <taxon>Metazoa</taxon>
        <taxon>Chordata</taxon>
        <taxon>Craniata</taxon>
        <taxon>Vertebrata</taxon>
        <taxon>Euteleostomi</taxon>
        <taxon>Actinopterygii</taxon>
        <taxon>Neopterygii</taxon>
        <taxon>Teleostei</taxon>
        <taxon>Neoteleostei</taxon>
        <taxon>Acanthomorphata</taxon>
        <taxon>Ovalentaria</taxon>
        <taxon>Atherinomorphae</taxon>
        <taxon>Cyprinodontiformes</taxon>
        <taxon>Goodeidae</taxon>
        <taxon>Xenotaenia</taxon>
    </lineage>
</organism>
<dbReference type="Proteomes" id="UP001444071">
    <property type="component" value="Unassembled WGS sequence"/>
</dbReference>
<reference evidence="2 3" key="1">
    <citation type="submission" date="2021-06" db="EMBL/GenBank/DDBJ databases">
        <authorList>
            <person name="Palmer J.M."/>
        </authorList>
    </citation>
    <scope>NUCLEOTIDE SEQUENCE [LARGE SCALE GENOMIC DNA]</scope>
    <source>
        <strain evidence="2 3">XR_2019</strain>
        <tissue evidence="2">Muscle</tissue>
    </source>
</reference>
<feature type="region of interest" description="Disordered" evidence="1">
    <location>
        <begin position="1"/>
        <end position="60"/>
    </location>
</feature>
<evidence type="ECO:0000313" key="2">
    <source>
        <dbReference type="EMBL" id="MEQ2269415.1"/>
    </source>
</evidence>
<feature type="compositionally biased region" description="Basic and acidic residues" evidence="1">
    <location>
        <begin position="10"/>
        <end position="21"/>
    </location>
</feature>
<accession>A0ABV0WIS5</accession>
<gene>
    <name evidence="2" type="ORF">XENORESO_004253</name>
</gene>
<evidence type="ECO:0000256" key="1">
    <source>
        <dbReference type="SAM" id="MobiDB-lite"/>
    </source>
</evidence>
<sequence length="85" mass="9825">MSCSEDERDDFGAAEEHSILHDEEEPEDVISDLDEVPKSKKKKKAKKSSRESRSSKRQRPIREVSLLSCHSLPVGYIFQLLRRII</sequence>
<comment type="caution">
    <text evidence="2">The sequence shown here is derived from an EMBL/GenBank/DDBJ whole genome shotgun (WGS) entry which is preliminary data.</text>
</comment>
<keyword evidence="3" id="KW-1185">Reference proteome</keyword>
<evidence type="ECO:0000313" key="3">
    <source>
        <dbReference type="Proteomes" id="UP001444071"/>
    </source>
</evidence>
<dbReference type="EMBL" id="JAHRIM010051786">
    <property type="protein sequence ID" value="MEQ2269415.1"/>
    <property type="molecule type" value="Genomic_DNA"/>
</dbReference>